<dbReference type="GO" id="GO:0016491">
    <property type="term" value="F:oxidoreductase activity"/>
    <property type="evidence" value="ECO:0007669"/>
    <property type="project" value="InterPro"/>
</dbReference>
<evidence type="ECO:0000259" key="1">
    <source>
        <dbReference type="Pfam" id="PF09995"/>
    </source>
</evidence>
<evidence type="ECO:0000313" key="3">
    <source>
        <dbReference type="Proteomes" id="UP000219440"/>
    </source>
</evidence>
<gene>
    <name evidence="2" type="ORF">SAMN06296378_1091</name>
</gene>
<accession>A0A2C8Z8Y8</accession>
<feature type="domain" description="ER-bound oxygenase mpaB/mpaB'/Rubber oxygenase catalytic" evidence="1">
    <location>
        <begin position="16"/>
        <end position="234"/>
    </location>
</feature>
<dbReference type="AlphaFoldDB" id="A0A2C8Z8Y8"/>
<reference evidence="2 3" key="1">
    <citation type="submission" date="2017-09" db="EMBL/GenBank/DDBJ databases">
        <authorList>
            <person name="Ehlers B."/>
            <person name="Leendertz F.H."/>
        </authorList>
    </citation>
    <scope>NUCLEOTIDE SEQUENCE [LARGE SCALE GENOMIC DNA]</scope>
    <source>
        <strain evidence="2 3">CGMCC 1.05381</strain>
    </source>
</reference>
<evidence type="ECO:0000313" key="2">
    <source>
        <dbReference type="EMBL" id="SOE60390.1"/>
    </source>
</evidence>
<dbReference type="Pfam" id="PF09995">
    <property type="entry name" value="MPAB_Lcp_cat"/>
    <property type="match status" value="1"/>
</dbReference>
<dbReference type="EMBL" id="OCST01000002">
    <property type="protein sequence ID" value="SOE60390.1"/>
    <property type="molecule type" value="Genomic_DNA"/>
</dbReference>
<dbReference type="OrthoDB" id="3422701at2"/>
<sequence>MPAAQPSPLRITDVSAEALLLAGGARAILLQLANPGVGHGVAAHSDFANRPLDRLHGTLTYLYVIVYGTPDEARRVAKMVGAAHAPVRSEPGDAVQYDARDDQLQLWVAATLYDTAMCVRELVFGALSAADAESLLADYSVIATALGVPRSVWPENPASFARYWADAEAALRVDDVARRVADELLHPSTAPWWMHAAMPAVRLFTAGLLTPALREAFGLDFNERRYRRLVRFTRTVYPRLPQWIRHAPSRRYLATFRRSAELA</sequence>
<proteinExistence type="predicted"/>
<dbReference type="PANTHER" id="PTHR36151">
    <property type="entry name" value="BLR2777 PROTEIN"/>
    <property type="match status" value="1"/>
</dbReference>
<dbReference type="RefSeq" id="WP_097060224.1">
    <property type="nucleotide sequence ID" value="NZ_BMLC01000001.1"/>
</dbReference>
<organism evidence="2 3">
    <name type="scientific">Salinibacterium xinjiangense</name>
    <dbReference type="NCBI Taxonomy" id="386302"/>
    <lineage>
        <taxon>Bacteria</taxon>
        <taxon>Bacillati</taxon>
        <taxon>Actinomycetota</taxon>
        <taxon>Actinomycetes</taxon>
        <taxon>Micrococcales</taxon>
        <taxon>Microbacteriaceae</taxon>
        <taxon>Salinibacterium</taxon>
    </lineage>
</organism>
<dbReference type="InterPro" id="IPR018713">
    <property type="entry name" value="MPAB/Lcp_cat_dom"/>
</dbReference>
<dbReference type="PANTHER" id="PTHR36151:SF3">
    <property type="entry name" value="ER-BOUND OXYGENASE MPAB_MPAB'_RUBBER OXYGENASE CATALYTIC DOMAIN-CONTAINING PROTEIN"/>
    <property type="match status" value="1"/>
</dbReference>
<keyword evidence="3" id="KW-1185">Reference proteome</keyword>
<protein>
    <submittedName>
        <fullName evidence="2">Uncharacterized conserved protein, DUF2236 family</fullName>
    </submittedName>
</protein>
<name>A0A2C8Z8Y8_9MICO</name>
<dbReference type="Proteomes" id="UP000219440">
    <property type="component" value="Unassembled WGS sequence"/>
</dbReference>